<evidence type="ECO:0000256" key="1">
    <source>
        <dbReference type="ARBA" id="ARBA00023015"/>
    </source>
</evidence>
<evidence type="ECO:0000256" key="2">
    <source>
        <dbReference type="ARBA" id="ARBA00023163"/>
    </source>
</evidence>
<keyword evidence="2" id="KW-0804">Transcription</keyword>
<dbReference type="Gene3D" id="1.10.10.10">
    <property type="entry name" value="Winged helix-like DNA-binding domain superfamily/Winged helix DNA-binding domain"/>
    <property type="match status" value="1"/>
</dbReference>
<gene>
    <name evidence="4" type="ORF">WJX64_04930</name>
</gene>
<dbReference type="SMART" id="SM01012">
    <property type="entry name" value="ANTAR"/>
    <property type="match status" value="1"/>
</dbReference>
<dbReference type="EMBL" id="JBCLVG010000001">
    <property type="protein sequence ID" value="MEN1945881.1"/>
    <property type="molecule type" value="Genomic_DNA"/>
</dbReference>
<proteinExistence type="predicted"/>
<dbReference type="InterPro" id="IPR036388">
    <property type="entry name" value="WH-like_DNA-bd_sf"/>
</dbReference>
<dbReference type="Pfam" id="PF13185">
    <property type="entry name" value="GAF_2"/>
    <property type="match status" value="1"/>
</dbReference>
<keyword evidence="5" id="KW-1185">Reference proteome</keyword>
<sequence>MESNPAGADSPDAPHGRDFAVAAARLTAAVGPDDDLCAPLVCATATSGAVISSLGEPLGTQTICASSVIAERIDEIQIDLGEGPCWEAFRSRVPVMENDVQHASGGDWPTALESLQGLGIGALYAFPLYVGDLSVGSLDLYSMKARRLSAPQVHDATALASIAARQVLRRALDGLDLPMDEPVAGRYSRREVYQASGMVAAQMSISVDDALLVIRGHAFAEDRTVREVAAEIVNRNLTFGSAER</sequence>
<dbReference type="InterPro" id="IPR005561">
    <property type="entry name" value="ANTAR"/>
</dbReference>
<comment type="caution">
    <text evidence="4">The sequence shown here is derived from an EMBL/GenBank/DDBJ whole genome shotgun (WGS) entry which is preliminary data.</text>
</comment>
<dbReference type="InterPro" id="IPR003018">
    <property type="entry name" value="GAF"/>
</dbReference>
<evidence type="ECO:0000313" key="5">
    <source>
        <dbReference type="Proteomes" id="UP001425155"/>
    </source>
</evidence>
<organism evidence="4 5">
    <name type="scientific">Leifsonia stereocauli</name>
    <dbReference type="NCBI Taxonomy" id="3134136"/>
    <lineage>
        <taxon>Bacteria</taxon>
        <taxon>Bacillati</taxon>
        <taxon>Actinomycetota</taxon>
        <taxon>Actinomycetes</taxon>
        <taxon>Micrococcales</taxon>
        <taxon>Microbacteriaceae</taxon>
        <taxon>Leifsonia</taxon>
    </lineage>
</organism>
<evidence type="ECO:0000259" key="3">
    <source>
        <dbReference type="PROSITE" id="PS50921"/>
    </source>
</evidence>
<dbReference type="PROSITE" id="PS50921">
    <property type="entry name" value="ANTAR"/>
    <property type="match status" value="1"/>
</dbReference>
<reference evidence="4 5" key="1">
    <citation type="submission" date="2024-03" db="EMBL/GenBank/DDBJ databases">
        <title>YIM 134122 draft genome.</title>
        <authorList>
            <person name="Zuo S."/>
            <person name="Xiong L."/>
        </authorList>
    </citation>
    <scope>NUCLEOTIDE SEQUENCE [LARGE SCALE GENOMIC DNA]</scope>
    <source>
        <strain evidence="4 5">YIM 134122</strain>
    </source>
</reference>
<dbReference type="Proteomes" id="UP001425155">
    <property type="component" value="Unassembled WGS sequence"/>
</dbReference>
<accession>A0ABU9W3Y7</accession>
<dbReference type="SUPFAM" id="SSF55781">
    <property type="entry name" value="GAF domain-like"/>
    <property type="match status" value="1"/>
</dbReference>
<dbReference type="RefSeq" id="WP_342112379.1">
    <property type="nucleotide sequence ID" value="NZ_JBCAUN010000001.1"/>
</dbReference>
<protein>
    <submittedName>
        <fullName evidence="4">GAF and ANTAR domain-containing protein</fullName>
    </submittedName>
</protein>
<dbReference type="Gene3D" id="3.30.450.40">
    <property type="match status" value="1"/>
</dbReference>
<feature type="domain" description="ANTAR" evidence="3">
    <location>
        <begin position="172"/>
        <end position="233"/>
    </location>
</feature>
<dbReference type="Pfam" id="PF03861">
    <property type="entry name" value="ANTAR"/>
    <property type="match status" value="1"/>
</dbReference>
<name>A0ABU9W3Y7_9MICO</name>
<evidence type="ECO:0000313" key="4">
    <source>
        <dbReference type="EMBL" id="MEN1945881.1"/>
    </source>
</evidence>
<dbReference type="InterPro" id="IPR029016">
    <property type="entry name" value="GAF-like_dom_sf"/>
</dbReference>
<keyword evidence="1" id="KW-0805">Transcription regulation</keyword>